<evidence type="ECO:0000259" key="7">
    <source>
        <dbReference type="PROSITE" id="PS50066"/>
    </source>
</evidence>
<dbReference type="Proteomes" id="UP001159364">
    <property type="component" value="Linkage Group LG09"/>
</dbReference>
<evidence type="ECO:0000256" key="3">
    <source>
        <dbReference type="ARBA" id="ARBA00023125"/>
    </source>
</evidence>
<dbReference type="InterPro" id="IPR002100">
    <property type="entry name" value="TF_MADSbox"/>
</dbReference>
<dbReference type="Gene3D" id="3.40.1810.10">
    <property type="entry name" value="Transcription factor, MADS-box"/>
    <property type="match status" value="1"/>
</dbReference>
<name>A0AAV8SVZ2_9ROSI</name>
<dbReference type="GO" id="GO:0046983">
    <property type="term" value="F:protein dimerization activity"/>
    <property type="evidence" value="ECO:0007669"/>
    <property type="project" value="InterPro"/>
</dbReference>
<organism evidence="8 9">
    <name type="scientific">Erythroxylum novogranatense</name>
    <dbReference type="NCBI Taxonomy" id="1862640"/>
    <lineage>
        <taxon>Eukaryota</taxon>
        <taxon>Viridiplantae</taxon>
        <taxon>Streptophyta</taxon>
        <taxon>Embryophyta</taxon>
        <taxon>Tracheophyta</taxon>
        <taxon>Spermatophyta</taxon>
        <taxon>Magnoliopsida</taxon>
        <taxon>eudicotyledons</taxon>
        <taxon>Gunneridae</taxon>
        <taxon>Pentapetalae</taxon>
        <taxon>rosids</taxon>
        <taxon>fabids</taxon>
        <taxon>Malpighiales</taxon>
        <taxon>Erythroxylaceae</taxon>
        <taxon>Erythroxylum</taxon>
    </lineage>
</organism>
<comment type="subcellular location">
    <subcellularLocation>
        <location evidence="1">Nucleus</location>
    </subcellularLocation>
</comment>
<dbReference type="SMART" id="SM00432">
    <property type="entry name" value="MADS"/>
    <property type="match status" value="1"/>
</dbReference>
<keyword evidence="2" id="KW-0805">Transcription regulation</keyword>
<evidence type="ECO:0000256" key="4">
    <source>
        <dbReference type="ARBA" id="ARBA00023163"/>
    </source>
</evidence>
<feature type="domain" description="MADS-box" evidence="7">
    <location>
        <begin position="12"/>
        <end position="57"/>
    </location>
</feature>
<evidence type="ECO:0000313" key="8">
    <source>
        <dbReference type="EMBL" id="KAJ8756099.1"/>
    </source>
</evidence>
<feature type="coiled-coil region" evidence="6">
    <location>
        <begin position="95"/>
        <end position="125"/>
    </location>
</feature>
<keyword evidence="6" id="KW-0175">Coiled coil</keyword>
<gene>
    <name evidence="8" type="ORF">K2173_024646</name>
</gene>
<protein>
    <recommendedName>
        <fullName evidence="7">MADS-box domain-containing protein</fullName>
    </recommendedName>
</protein>
<dbReference type="GO" id="GO:0000978">
    <property type="term" value="F:RNA polymerase II cis-regulatory region sequence-specific DNA binding"/>
    <property type="evidence" value="ECO:0007669"/>
    <property type="project" value="TreeGrafter"/>
</dbReference>
<evidence type="ECO:0000256" key="2">
    <source>
        <dbReference type="ARBA" id="ARBA00023015"/>
    </source>
</evidence>
<accession>A0AAV8SVZ2</accession>
<sequence length="191" mass="22117">MTDNNSQPKKTQGRRKIPIKAIENQSKKLITLSKRRHGLMNKASELSILCGAEVAFISTNVGHNKVFGFGHPSVDTVLDRYINRNFNTESQAENNDRIQILKEEYKERLKILEEEEKRLAIVEEQNKRNNGFWWEWDESVDDMELEELEYYKLYLTQLKNKVVQRKMELIAPASPYISNNLLAGCSSSGIP</sequence>
<dbReference type="InterPro" id="IPR036879">
    <property type="entry name" value="TF_MADSbox_sf"/>
</dbReference>
<dbReference type="AlphaFoldDB" id="A0AAV8SVZ2"/>
<dbReference type="PANTHER" id="PTHR11945:SF723">
    <property type="entry name" value="AGAMOUS-LIKE MADS-BOX PROTEIN AGL62"/>
    <property type="match status" value="1"/>
</dbReference>
<keyword evidence="5" id="KW-0539">Nucleus</keyword>
<proteinExistence type="predicted"/>
<dbReference type="SUPFAM" id="SSF55455">
    <property type="entry name" value="SRF-like"/>
    <property type="match status" value="1"/>
</dbReference>
<evidence type="ECO:0000313" key="9">
    <source>
        <dbReference type="Proteomes" id="UP001159364"/>
    </source>
</evidence>
<dbReference type="PANTHER" id="PTHR11945">
    <property type="entry name" value="MADS BOX PROTEIN"/>
    <property type="match status" value="1"/>
</dbReference>
<keyword evidence="4" id="KW-0804">Transcription</keyword>
<dbReference type="PRINTS" id="PR00404">
    <property type="entry name" value="MADSDOMAIN"/>
</dbReference>
<keyword evidence="9" id="KW-1185">Reference proteome</keyword>
<dbReference type="EMBL" id="JAIWQS010000009">
    <property type="protein sequence ID" value="KAJ8756099.1"/>
    <property type="molecule type" value="Genomic_DNA"/>
</dbReference>
<evidence type="ECO:0000256" key="5">
    <source>
        <dbReference type="ARBA" id="ARBA00023242"/>
    </source>
</evidence>
<dbReference type="GO" id="GO:0000981">
    <property type="term" value="F:DNA-binding transcription factor activity, RNA polymerase II-specific"/>
    <property type="evidence" value="ECO:0007669"/>
    <property type="project" value="TreeGrafter"/>
</dbReference>
<comment type="caution">
    <text evidence="8">The sequence shown here is derived from an EMBL/GenBank/DDBJ whole genome shotgun (WGS) entry which is preliminary data.</text>
</comment>
<dbReference type="Pfam" id="PF00319">
    <property type="entry name" value="SRF-TF"/>
    <property type="match status" value="1"/>
</dbReference>
<evidence type="ECO:0000256" key="1">
    <source>
        <dbReference type="ARBA" id="ARBA00004123"/>
    </source>
</evidence>
<reference evidence="8 9" key="1">
    <citation type="submission" date="2021-09" db="EMBL/GenBank/DDBJ databases">
        <title>Genomic insights and catalytic innovation underlie evolution of tropane alkaloids biosynthesis.</title>
        <authorList>
            <person name="Wang Y.-J."/>
            <person name="Tian T."/>
            <person name="Huang J.-P."/>
            <person name="Huang S.-X."/>
        </authorList>
    </citation>
    <scope>NUCLEOTIDE SEQUENCE [LARGE SCALE GENOMIC DNA]</scope>
    <source>
        <strain evidence="8">KIB-2018</strain>
        <tissue evidence="8">Leaf</tissue>
    </source>
</reference>
<evidence type="ECO:0000256" key="6">
    <source>
        <dbReference type="SAM" id="Coils"/>
    </source>
</evidence>
<dbReference type="GO" id="GO:0005634">
    <property type="term" value="C:nucleus"/>
    <property type="evidence" value="ECO:0007669"/>
    <property type="project" value="UniProtKB-SubCell"/>
</dbReference>
<keyword evidence="3" id="KW-0238">DNA-binding</keyword>
<dbReference type="PROSITE" id="PS50066">
    <property type="entry name" value="MADS_BOX_2"/>
    <property type="match status" value="1"/>
</dbReference>